<feature type="region of interest" description="Disordered" evidence="1">
    <location>
        <begin position="1"/>
        <end position="26"/>
    </location>
</feature>
<dbReference type="AlphaFoldDB" id="A0A9P6MYK4"/>
<feature type="compositionally biased region" description="Acidic residues" evidence="1">
    <location>
        <begin position="1"/>
        <end position="20"/>
    </location>
</feature>
<reference evidence="2" key="1">
    <citation type="journal article" date="2020" name="Fungal Divers.">
        <title>Resolving the Mortierellaceae phylogeny through synthesis of multi-gene phylogenetics and phylogenomics.</title>
        <authorList>
            <person name="Vandepol N."/>
            <person name="Liber J."/>
            <person name="Desiro A."/>
            <person name="Na H."/>
            <person name="Kennedy M."/>
            <person name="Barry K."/>
            <person name="Grigoriev I.V."/>
            <person name="Miller A.N."/>
            <person name="O'Donnell K."/>
            <person name="Stajich J.E."/>
            <person name="Bonito G."/>
        </authorList>
    </citation>
    <scope>NUCLEOTIDE SEQUENCE</scope>
    <source>
        <strain evidence="2">NRRL 2769</strain>
    </source>
</reference>
<name>A0A9P6MYK4_9FUNG</name>
<dbReference type="EMBL" id="JAAAID010000348">
    <property type="protein sequence ID" value="KAG0018622.1"/>
    <property type="molecule type" value="Genomic_DNA"/>
</dbReference>
<gene>
    <name evidence="2" type="ORF">BGZ80_006952</name>
</gene>
<organism evidence="2 3">
    <name type="scientific">Entomortierella chlamydospora</name>
    <dbReference type="NCBI Taxonomy" id="101097"/>
    <lineage>
        <taxon>Eukaryota</taxon>
        <taxon>Fungi</taxon>
        <taxon>Fungi incertae sedis</taxon>
        <taxon>Mucoromycota</taxon>
        <taxon>Mortierellomycotina</taxon>
        <taxon>Mortierellomycetes</taxon>
        <taxon>Mortierellales</taxon>
        <taxon>Mortierellaceae</taxon>
        <taxon>Entomortierella</taxon>
    </lineage>
</organism>
<accession>A0A9P6MYK4</accession>
<protein>
    <submittedName>
        <fullName evidence="2">Uncharacterized protein</fullName>
    </submittedName>
</protein>
<dbReference type="Proteomes" id="UP000703661">
    <property type="component" value="Unassembled WGS sequence"/>
</dbReference>
<evidence type="ECO:0000256" key="1">
    <source>
        <dbReference type="SAM" id="MobiDB-lite"/>
    </source>
</evidence>
<proteinExistence type="predicted"/>
<sequence length="117" mass="13318">MSDGIIDEDGGIHEDEDEVHVEEVPRESVTKLIRTVADKPQDQIDKEPIPDFSNTASSNEIKLLKDIHIIEERRLRQRRALSVNSQVKTTSSIMRSCEVYATKATHSRRHSGTTETY</sequence>
<evidence type="ECO:0000313" key="2">
    <source>
        <dbReference type="EMBL" id="KAG0018622.1"/>
    </source>
</evidence>
<evidence type="ECO:0000313" key="3">
    <source>
        <dbReference type="Proteomes" id="UP000703661"/>
    </source>
</evidence>
<comment type="caution">
    <text evidence="2">The sequence shown here is derived from an EMBL/GenBank/DDBJ whole genome shotgun (WGS) entry which is preliminary data.</text>
</comment>
<keyword evidence="3" id="KW-1185">Reference proteome</keyword>